<dbReference type="EMBL" id="FMXB01000025">
    <property type="protein sequence ID" value="SDA70021.1"/>
    <property type="molecule type" value="Genomic_DNA"/>
</dbReference>
<gene>
    <name evidence="1" type="ORF">SAMN02910315_02265</name>
</gene>
<dbReference type="OrthoDB" id="78148at2157"/>
<keyword evidence="2" id="KW-1185">Reference proteome</keyword>
<name>A0A1G5XHU9_9EURY</name>
<evidence type="ECO:0000313" key="1">
    <source>
        <dbReference type="EMBL" id="SDA70021.1"/>
    </source>
</evidence>
<dbReference type="AlphaFoldDB" id="A0A1G5XHU9"/>
<organism evidence="1 2">
    <name type="scientific">Methanobrevibacter millerae</name>
    <dbReference type="NCBI Taxonomy" id="230361"/>
    <lineage>
        <taxon>Archaea</taxon>
        <taxon>Methanobacteriati</taxon>
        <taxon>Methanobacteriota</taxon>
        <taxon>Methanomada group</taxon>
        <taxon>Methanobacteria</taxon>
        <taxon>Methanobacteriales</taxon>
        <taxon>Methanobacteriaceae</taxon>
        <taxon>Methanobrevibacter</taxon>
    </lineage>
</organism>
<accession>A0A1G5XHU9</accession>
<dbReference type="RefSeq" id="WP_149732744.1">
    <property type="nucleotide sequence ID" value="NZ_FMXB01000025.1"/>
</dbReference>
<reference evidence="1 2" key="1">
    <citation type="submission" date="2016-10" db="EMBL/GenBank/DDBJ databases">
        <authorList>
            <person name="Varghese N."/>
            <person name="Submissions S."/>
        </authorList>
    </citation>
    <scope>NUCLEOTIDE SEQUENCE [LARGE SCALE GENOMIC DNA]</scope>
    <source>
        <strain evidence="1 2">DSM 16643</strain>
    </source>
</reference>
<proteinExistence type="predicted"/>
<sequence length="182" mass="21500">MNEKIQFDQIETIKETFDEKRTIIGRAPKEMIEVDDDIHNGGDFFITESGEIIDLEYQTTDFDEEELAKYVELAEELYYKNDVHISIYVLCPKNIRITAPECMIKSDASFNIKLACYDGNPSYDIFHHLEEKVNNKIQLTEEDLEAISMVPMLFPRKQRRSWRVKCFRLINESKRLSLDFPF</sequence>
<evidence type="ECO:0000313" key="2">
    <source>
        <dbReference type="Proteomes" id="UP000323439"/>
    </source>
</evidence>
<dbReference type="Proteomes" id="UP000323439">
    <property type="component" value="Unassembled WGS sequence"/>
</dbReference>
<protein>
    <submittedName>
        <fullName evidence="1">Uncharacterized protein</fullName>
    </submittedName>
</protein>